<dbReference type="NCBIfam" id="TIGR00416">
    <property type="entry name" value="sms"/>
    <property type="match status" value="1"/>
</dbReference>
<evidence type="ECO:0000256" key="11">
    <source>
        <dbReference type="HAMAP-Rule" id="MF_01498"/>
    </source>
</evidence>
<keyword evidence="1 11" id="KW-0479">Metal-binding</keyword>
<comment type="similarity">
    <text evidence="11 13">Belongs to the RecA family. RadA subfamily.</text>
</comment>
<dbReference type="Proteomes" id="UP000249165">
    <property type="component" value="Unassembled WGS sequence"/>
</dbReference>
<dbReference type="HAMAP" id="MF_01498">
    <property type="entry name" value="RadA_bact"/>
    <property type="match status" value="1"/>
</dbReference>
<dbReference type="CDD" id="cd01121">
    <property type="entry name" value="RadA_SMS_N"/>
    <property type="match status" value="1"/>
</dbReference>
<dbReference type="PRINTS" id="PR01874">
    <property type="entry name" value="DNAREPAIRADA"/>
</dbReference>
<keyword evidence="3 11" id="KW-0227">DNA damage</keyword>
<dbReference type="SMART" id="SM00382">
    <property type="entry name" value="AAA"/>
    <property type="match status" value="1"/>
</dbReference>
<evidence type="ECO:0000256" key="4">
    <source>
        <dbReference type="ARBA" id="ARBA00022771"/>
    </source>
</evidence>
<dbReference type="Gene3D" id="3.30.230.10">
    <property type="match status" value="1"/>
</dbReference>
<dbReference type="Gene3D" id="3.40.50.300">
    <property type="entry name" value="P-loop containing nucleotide triphosphate hydrolases"/>
    <property type="match status" value="1"/>
</dbReference>
<accession>A0A327Y9S7</accession>
<keyword evidence="5" id="KW-0378">Hydrolase</keyword>
<evidence type="ECO:0000256" key="1">
    <source>
        <dbReference type="ARBA" id="ARBA00022723"/>
    </source>
</evidence>
<evidence type="ECO:0000256" key="10">
    <source>
        <dbReference type="ARBA" id="ARBA00023204"/>
    </source>
</evidence>
<dbReference type="GO" id="GO:0016787">
    <property type="term" value="F:hydrolase activity"/>
    <property type="evidence" value="ECO:0007669"/>
    <property type="project" value="UniProtKB-KW"/>
</dbReference>
<evidence type="ECO:0000313" key="16">
    <source>
        <dbReference type="EMBL" id="RAK17257.1"/>
    </source>
</evidence>
<keyword evidence="9 11" id="KW-0238">DNA-binding</keyword>
<dbReference type="EMBL" id="QLMG01000015">
    <property type="protein sequence ID" value="RAK17257.1"/>
    <property type="molecule type" value="Genomic_DNA"/>
</dbReference>
<comment type="function">
    <text evidence="13">DNA-dependent ATPase involved in processing of recombination intermediates, plays a role in repairing DNA breaks. Stimulates the branch migration of RecA-mediated strand transfer reactions, allowing the 3' invading strand to extend heteroduplex DNA faster. Binds ssDNA in the presence of ADP but not other nucleotides, has ATPase activity that is stimulated by ssDNA and various branched DNA structures, but inhibited by SSB. Does not have RecA's homology-searching function.</text>
</comment>
<keyword evidence="4 13" id="KW-0863">Zinc-finger</keyword>
<dbReference type="SUPFAM" id="SSF52540">
    <property type="entry name" value="P-loop containing nucleoside triphosphate hydrolases"/>
    <property type="match status" value="1"/>
</dbReference>
<keyword evidence="8 11" id="KW-0346">Stress response</keyword>
<name>A0A327Y9S7_9RHOB</name>
<evidence type="ECO:0000256" key="3">
    <source>
        <dbReference type="ARBA" id="ARBA00022763"/>
    </source>
</evidence>
<evidence type="ECO:0000256" key="8">
    <source>
        <dbReference type="ARBA" id="ARBA00023016"/>
    </source>
</evidence>
<dbReference type="SUPFAM" id="SSF54211">
    <property type="entry name" value="Ribosomal protein S5 domain 2-like"/>
    <property type="match status" value="1"/>
</dbReference>
<dbReference type="GO" id="GO:0000725">
    <property type="term" value="P:recombinational repair"/>
    <property type="evidence" value="ECO:0007669"/>
    <property type="project" value="UniProtKB-UniRule"/>
</dbReference>
<dbReference type="Pfam" id="PF18073">
    <property type="entry name" value="Zn_ribbon_LapB"/>
    <property type="match status" value="1"/>
</dbReference>
<dbReference type="FunFam" id="3.40.50.300:FF:000050">
    <property type="entry name" value="DNA repair protein RadA"/>
    <property type="match status" value="1"/>
</dbReference>
<evidence type="ECO:0000313" key="17">
    <source>
        <dbReference type="Proteomes" id="UP000249165"/>
    </source>
</evidence>
<dbReference type="InterPro" id="IPR004504">
    <property type="entry name" value="DNA_repair_RadA"/>
</dbReference>
<dbReference type="PROSITE" id="PS50162">
    <property type="entry name" value="RECA_2"/>
    <property type="match status" value="1"/>
</dbReference>
<evidence type="ECO:0000256" key="7">
    <source>
        <dbReference type="ARBA" id="ARBA00022840"/>
    </source>
</evidence>
<evidence type="ECO:0000256" key="6">
    <source>
        <dbReference type="ARBA" id="ARBA00022833"/>
    </source>
</evidence>
<reference evidence="16 17" key="1">
    <citation type="submission" date="2018-06" db="EMBL/GenBank/DDBJ databases">
        <title>Genomic Encyclopedia of Archaeal and Bacterial Type Strains, Phase II (KMG-II): from individual species to whole genera.</title>
        <authorList>
            <person name="Goeker M."/>
        </authorList>
    </citation>
    <scope>NUCLEOTIDE SEQUENCE [LARGE SCALE GENOMIC DNA]</scope>
    <source>
        <strain evidence="16 17">DSM 22011</strain>
    </source>
</reference>
<dbReference type="Pfam" id="PF13541">
    <property type="entry name" value="ChlI"/>
    <property type="match status" value="1"/>
</dbReference>
<dbReference type="PANTHER" id="PTHR32472:SF10">
    <property type="entry name" value="DNA REPAIR PROTEIN RADA-LIKE PROTEIN"/>
    <property type="match status" value="1"/>
</dbReference>
<organism evidence="16 17">
    <name type="scientific">Salipiger aestuarii</name>
    <dbReference type="NCBI Taxonomy" id="568098"/>
    <lineage>
        <taxon>Bacteria</taxon>
        <taxon>Pseudomonadati</taxon>
        <taxon>Pseudomonadota</taxon>
        <taxon>Alphaproteobacteria</taxon>
        <taxon>Rhodobacterales</taxon>
        <taxon>Roseobacteraceae</taxon>
        <taxon>Salipiger</taxon>
    </lineage>
</organism>
<comment type="domain">
    <text evidence="11">The middle region has homology to RecA with ATPase motifs including the RadA KNRFG motif, while the C-terminus is homologous to Lon protease.</text>
</comment>
<dbReference type="GO" id="GO:0005524">
    <property type="term" value="F:ATP binding"/>
    <property type="evidence" value="ECO:0007669"/>
    <property type="project" value="UniProtKB-UniRule"/>
</dbReference>
<dbReference type="GO" id="GO:0140664">
    <property type="term" value="F:ATP-dependent DNA damage sensor activity"/>
    <property type="evidence" value="ECO:0007669"/>
    <property type="project" value="InterPro"/>
</dbReference>
<protein>
    <recommendedName>
        <fullName evidence="11 12">DNA repair protein RadA</fullName>
    </recommendedName>
</protein>
<dbReference type="InterPro" id="IPR020568">
    <property type="entry name" value="Ribosomal_Su5_D2-typ_SF"/>
</dbReference>
<keyword evidence="2 11" id="KW-0547">Nucleotide-binding</keyword>
<feature type="region of interest" description="Lon-protease-like" evidence="11">
    <location>
        <begin position="364"/>
        <end position="466"/>
    </location>
</feature>
<comment type="caution">
    <text evidence="16">The sequence shown here is derived from an EMBL/GenBank/DDBJ whole genome shotgun (WGS) entry which is preliminary data.</text>
</comment>
<keyword evidence="6 13" id="KW-0862">Zinc</keyword>
<dbReference type="InterPro" id="IPR041166">
    <property type="entry name" value="Rubredoxin_2"/>
</dbReference>
<dbReference type="InterPro" id="IPR014721">
    <property type="entry name" value="Ribsml_uS5_D2-typ_fold_subgr"/>
</dbReference>
<evidence type="ECO:0000259" key="15">
    <source>
        <dbReference type="PROSITE" id="PS50162"/>
    </source>
</evidence>
<feature type="region of interest" description="Disordered" evidence="14">
    <location>
        <begin position="53"/>
        <end position="83"/>
    </location>
</feature>
<feature type="domain" description="RecA family profile 1" evidence="15">
    <location>
        <begin position="79"/>
        <end position="228"/>
    </location>
</feature>
<dbReference type="InterPro" id="IPR027417">
    <property type="entry name" value="P-loop_NTPase"/>
</dbReference>
<dbReference type="InterPro" id="IPR003593">
    <property type="entry name" value="AAA+_ATPase"/>
</dbReference>
<sequence>MRPPPVAAYLGAMARNSPNFVCQTCGNVTSKWSGRCEVCGEWNSIVEEAPVSAGPAGKTLGGGRGRSAKLTDLSHPEAPPPRTSCGMDELDRVLGGGLVPGSAILVGGDPGIGKSTLLLQAAAAFADAGLKVIYASGEEASAQVRMRAQRLGLQQAPVKLANETNLRDILATLEEERPALTIIDSIQTMWADNVSSAPGSVGQVRAAAHELTTFAKARGCSVIMVGHVTKDGQLAGPRVVEHMVDTVLYFEGERGHQFRILRSVKNRFGPADEIGVFEMTGAGLHEVTNPSALFLSERGAPAPGSVVFSGIEGTRPVLVEFQALVAPTPQAQPRRTVVGWDGGRLAMILAVLEARCGIPFAGLDVYLNVAGGMKVSEPAADLAVAAALLSAREDVALPPETVVFGEISLSGALRPVGQTENRLKEAQKLGFTTAILPRGGTAKGAGMSLTEMPDLATVVGEVFGAG</sequence>
<comment type="function">
    <text evidence="11">Plays a role in repairing double-strand DNA breaks, probably involving stabilizing or processing branched DNA or blocked replication forks.</text>
</comment>
<feature type="short sequence motif" description="RadA KNRFG motif" evidence="11">
    <location>
        <begin position="265"/>
        <end position="269"/>
    </location>
</feature>
<keyword evidence="17" id="KW-1185">Reference proteome</keyword>
<evidence type="ECO:0000256" key="12">
    <source>
        <dbReference type="NCBIfam" id="TIGR00416"/>
    </source>
</evidence>
<dbReference type="GO" id="GO:0005829">
    <property type="term" value="C:cytosol"/>
    <property type="evidence" value="ECO:0007669"/>
    <property type="project" value="TreeGrafter"/>
</dbReference>
<evidence type="ECO:0000256" key="9">
    <source>
        <dbReference type="ARBA" id="ARBA00023125"/>
    </source>
</evidence>
<proteinExistence type="inferred from homology"/>
<dbReference type="InterPro" id="IPR020588">
    <property type="entry name" value="RecA_ATP-bd"/>
</dbReference>
<keyword evidence="10 11" id="KW-0234">DNA repair</keyword>
<dbReference type="AlphaFoldDB" id="A0A327Y9S7"/>
<gene>
    <name evidence="11" type="primary">radA</name>
    <name evidence="16" type="ORF">ATI53_101555</name>
</gene>
<dbReference type="GO" id="GO:0003684">
    <property type="term" value="F:damaged DNA binding"/>
    <property type="evidence" value="ECO:0007669"/>
    <property type="project" value="InterPro"/>
</dbReference>
<evidence type="ECO:0000256" key="13">
    <source>
        <dbReference type="RuleBase" id="RU003555"/>
    </source>
</evidence>
<keyword evidence="7 11" id="KW-0067">ATP-binding</keyword>
<feature type="binding site" evidence="11">
    <location>
        <begin position="108"/>
        <end position="115"/>
    </location>
    <ligand>
        <name>ATP</name>
        <dbReference type="ChEBI" id="CHEBI:30616"/>
    </ligand>
</feature>
<dbReference type="PANTHER" id="PTHR32472">
    <property type="entry name" value="DNA REPAIR PROTEIN RADA"/>
    <property type="match status" value="1"/>
</dbReference>
<dbReference type="Pfam" id="PF13481">
    <property type="entry name" value="AAA_25"/>
    <property type="match status" value="1"/>
</dbReference>
<evidence type="ECO:0000256" key="2">
    <source>
        <dbReference type="ARBA" id="ARBA00022741"/>
    </source>
</evidence>
<evidence type="ECO:0000256" key="14">
    <source>
        <dbReference type="SAM" id="MobiDB-lite"/>
    </source>
</evidence>
<dbReference type="GO" id="GO:0008270">
    <property type="term" value="F:zinc ion binding"/>
    <property type="evidence" value="ECO:0007669"/>
    <property type="project" value="UniProtKB-KW"/>
</dbReference>
<evidence type="ECO:0000256" key="5">
    <source>
        <dbReference type="ARBA" id="ARBA00022801"/>
    </source>
</evidence>